<protein>
    <recommendedName>
        <fullName evidence="4">Adhesin domain-containing protein</fullName>
    </recommendedName>
</protein>
<dbReference type="RefSeq" id="WP_249657811.1">
    <property type="nucleotide sequence ID" value="NZ_JAMFMA010000002.1"/>
</dbReference>
<keyword evidence="1" id="KW-0732">Signal</keyword>
<gene>
    <name evidence="2" type="ORF">M3P19_11490</name>
</gene>
<dbReference type="Proteomes" id="UP001203607">
    <property type="component" value="Unassembled WGS sequence"/>
</dbReference>
<organism evidence="2 3">
    <name type="scientific">Flagellimonas spongiicola</name>
    <dbReference type="NCBI Taxonomy" id="2942208"/>
    <lineage>
        <taxon>Bacteria</taxon>
        <taxon>Pseudomonadati</taxon>
        <taxon>Bacteroidota</taxon>
        <taxon>Flavobacteriia</taxon>
        <taxon>Flavobacteriales</taxon>
        <taxon>Flavobacteriaceae</taxon>
        <taxon>Flagellimonas</taxon>
    </lineage>
</organism>
<sequence length="366" mass="40980">MRRIMRGTFYKYGLTALIIGLFTSSGFAQNEHTKQWQRSYDLPANGTVQIENKYGNVVVNGWDQDKLQVTIDIKVVHRKDDNAKKLLDRIQPEVTQAGDFVRITSQIVERSSSLLSRYFNKANPFDFDKSNIQINYEVYLPMNTELDITNKFGDVVIGAWHGDLDANVQHGDVWVNDDISTAKVDMRFGKLNLGTIGYGNIKMNNGGIDIEDAQKLKIISSGSNIQLDKVNNLEVYSSKDEVSLEAIGSLRGDFKFSNVDISIIEQEMFLTLRIAEVDIKKFINPTPEIDIVQESSEINMDVSGLSFDFKATLEQGLLRVPKTFTNVKSTVTNPGRKIRDITAKYGSSKGGDFSINGIKGVIVITD</sequence>
<reference evidence="2 3" key="1">
    <citation type="submission" date="2022-05" db="EMBL/GenBank/DDBJ databases">
        <authorList>
            <person name="Park J.-S."/>
        </authorList>
    </citation>
    <scope>NUCLEOTIDE SEQUENCE [LARGE SCALE GENOMIC DNA]</scope>
    <source>
        <strain evidence="2 3">2012CJ35-5</strain>
    </source>
</reference>
<proteinExistence type="predicted"/>
<feature type="chain" id="PRO_5045169666" description="Adhesin domain-containing protein" evidence="1">
    <location>
        <begin position="29"/>
        <end position="366"/>
    </location>
</feature>
<accession>A0ABT0PTB5</accession>
<keyword evidence="3" id="KW-1185">Reference proteome</keyword>
<feature type="signal peptide" evidence="1">
    <location>
        <begin position="1"/>
        <end position="28"/>
    </location>
</feature>
<evidence type="ECO:0000256" key="1">
    <source>
        <dbReference type="SAM" id="SignalP"/>
    </source>
</evidence>
<comment type="caution">
    <text evidence="2">The sequence shown here is derived from an EMBL/GenBank/DDBJ whole genome shotgun (WGS) entry which is preliminary data.</text>
</comment>
<evidence type="ECO:0000313" key="3">
    <source>
        <dbReference type="Proteomes" id="UP001203607"/>
    </source>
</evidence>
<name>A0ABT0PTB5_9FLAO</name>
<dbReference type="EMBL" id="JAMFMA010000002">
    <property type="protein sequence ID" value="MCL6274635.1"/>
    <property type="molecule type" value="Genomic_DNA"/>
</dbReference>
<evidence type="ECO:0008006" key="4">
    <source>
        <dbReference type="Google" id="ProtNLM"/>
    </source>
</evidence>
<evidence type="ECO:0000313" key="2">
    <source>
        <dbReference type="EMBL" id="MCL6274635.1"/>
    </source>
</evidence>